<feature type="region of interest" description="Disordered" evidence="8">
    <location>
        <begin position="1"/>
        <end position="20"/>
    </location>
</feature>
<accession>A0ABN2THY6</accession>
<comment type="caution">
    <text evidence="10">The sequence shown here is derived from an EMBL/GenBank/DDBJ whole genome shotgun (WGS) entry which is preliminary data.</text>
</comment>
<dbReference type="RefSeq" id="WP_344309592.1">
    <property type="nucleotide sequence ID" value="NZ_BAAANO010000020.1"/>
</dbReference>
<evidence type="ECO:0000256" key="7">
    <source>
        <dbReference type="ARBA" id="ARBA00023136"/>
    </source>
</evidence>
<name>A0ABN2THY6_9MICO</name>
<feature type="compositionally biased region" description="Pro residues" evidence="8">
    <location>
        <begin position="1"/>
        <end position="13"/>
    </location>
</feature>
<evidence type="ECO:0000256" key="1">
    <source>
        <dbReference type="ARBA" id="ARBA00004651"/>
    </source>
</evidence>
<comment type="subcellular location">
    <subcellularLocation>
        <location evidence="1">Cell membrane</location>
        <topology evidence="1">Multi-pass membrane protein</topology>
    </subcellularLocation>
</comment>
<comment type="similarity">
    <text evidence="2">Belongs to the AzlC family.</text>
</comment>
<feature type="transmembrane region" description="Helical" evidence="9">
    <location>
        <begin position="137"/>
        <end position="160"/>
    </location>
</feature>
<evidence type="ECO:0000256" key="9">
    <source>
        <dbReference type="SAM" id="Phobius"/>
    </source>
</evidence>
<keyword evidence="4" id="KW-1003">Cell membrane</keyword>
<dbReference type="InterPro" id="IPR011606">
    <property type="entry name" value="Brnchd-chn_aa_trnsp_permease"/>
</dbReference>
<keyword evidence="5 9" id="KW-0812">Transmembrane</keyword>
<organism evidence="10 11">
    <name type="scientific">Brevibacterium samyangense</name>
    <dbReference type="NCBI Taxonomy" id="366888"/>
    <lineage>
        <taxon>Bacteria</taxon>
        <taxon>Bacillati</taxon>
        <taxon>Actinomycetota</taxon>
        <taxon>Actinomycetes</taxon>
        <taxon>Micrococcales</taxon>
        <taxon>Brevibacteriaceae</taxon>
        <taxon>Brevibacterium</taxon>
    </lineage>
</organism>
<keyword evidence="7 9" id="KW-0472">Membrane</keyword>
<evidence type="ECO:0000256" key="5">
    <source>
        <dbReference type="ARBA" id="ARBA00022692"/>
    </source>
</evidence>
<dbReference type="PANTHER" id="PTHR34979">
    <property type="entry name" value="INNER MEMBRANE PROTEIN YGAZ"/>
    <property type="match status" value="1"/>
</dbReference>
<evidence type="ECO:0000256" key="4">
    <source>
        <dbReference type="ARBA" id="ARBA00022475"/>
    </source>
</evidence>
<protein>
    <submittedName>
        <fullName evidence="10">AzlC family ABC transporter permease</fullName>
    </submittedName>
</protein>
<dbReference type="PANTHER" id="PTHR34979:SF1">
    <property type="entry name" value="INNER MEMBRANE PROTEIN YGAZ"/>
    <property type="match status" value="1"/>
</dbReference>
<evidence type="ECO:0000256" key="3">
    <source>
        <dbReference type="ARBA" id="ARBA00022448"/>
    </source>
</evidence>
<feature type="region of interest" description="Disordered" evidence="8">
    <location>
        <begin position="242"/>
        <end position="265"/>
    </location>
</feature>
<feature type="transmembrane region" description="Helical" evidence="9">
    <location>
        <begin position="166"/>
        <end position="185"/>
    </location>
</feature>
<dbReference type="Pfam" id="PF03591">
    <property type="entry name" value="AzlC"/>
    <property type="match status" value="1"/>
</dbReference>
<evidence type="ECO:0000256" key="6">
    <source>
        <dbReference type="ARBA" id="ARBA00022989"/>
    </source>
</evidence>
<evidence type="ECO:0000256" key="2">
    <source>
        <dbReference type="ARBA" id="ARBA00010735"/>
    </source>
</evidence>
<gene>
    <name evidence="10" type="ORF">GCM10009755_21590</name>
</gene>
<keyword evidence="6 9" id="KW-1133">Transmembrane helix</keyword>
<keyword evidence="3" id="KW-0813">Transport</keyword>
<evidence type="ECO:0000256" key="8">
    <source>
        <dbReference type="SAM" id="MobiDB-lite"/>
    </source>
</evidence>
<dbReference type="EMBL" id="BAAANO010000020">
    <property type="protein sequence ID" value="GAA2010221.1"/>
    <property type="molecule type" value="Genomic_DNA"/>
</dbReference>
<reference evidence="10 11" key="1">
    <citation type="journal article" date="2019" name="Int. J. Syst. Evol. Microbiol.">
        <title>The Global Catalogue of Microorganisms (GCM) 10K type strain sequencing project: providing services to taxonomists for standard genome sequencing and annotation.</title>
        <authorList>
            <consortium name="The Broad Institute Genomics Platform"/>
            <consortium name="The Broad Institute Genome Sequencing Center for Infectious Disease"/>
            <person name="Wu L."/>
            <person name="Ma J."/>
        </authorList>
    </citation>
    <scope>NUCLEOTIDE SEQUENCE [LARGE SCALE GENOMIC DNA]</scope>
    <source>
        <strain evidence="10 11">JCM 14546</strain>
    </source>
</reference>
<proteinExistence type="inferred from homology"/>
<dbReference type="Proteomes" id="UP001500755">
    <property type="component" value="Unassembled WGS sequence"/>
</dbReference>
<feature type="transmembrane region" description="Helical" evidence="9">
    <location>
        <begin position="197"/>
        <end position="222"/>
    </location>
</feature>
<keyword evidence="11" id="KW-1185">Reference proteome</keyword>
<evidence type="ECO:0000313" key="11">
    <source>
        <dbReference type="Proteomes" id="UP001500755"/>
    </source>
</evidence>
<evidence type="ECO:0000313" key="10">
    <source>
        <dbReference type="EMBL" id="GAA2010221.1"/>
    </source>
</evidence>
<sequence>MSSPHPPSPPEATPPSKSSSPWGIALTQAVAAFVLALTFGTFASSIGIPPWAACLMSLLVFSGSAQFAFATTIATGGSFASGIGSAVLLNARFIPMAASSVTALRGGRLRRALEAQLTLDVSWASAQRPDGTVDRSIFMTSSLVQFPAWVAGTAVGAYLAPDAETMRMLGLDVVFPAFFAMMLSVAVRNRPELKLPLLLCAFVAGAALAFLPAGTALLAGSIPGLVWGALRSVPREREAIVPFAGGGPGGTHNASAESREDGDSR</sequence>